<evidence type="ECO:0000313" key="2">
    <source>
        <dbReference type="EMBL" id="CAK0894698.1"/>
    </source>
</evidence>
<reference evidence="2" key="1">
    <citation type="submission" date="2023-10" db="EMBL/GenBank/DDBJ databases">
        <authorList>
            <person name="Chen Y."/>
            <person name="Shah S."/>
            <person name="Dougan E. K."/>
            <person name="Thang M."/>
            <person name="Chan C."/>
        </authorList>
    </citation>
    <scope>NUCLEOTIDE SEQUENCE [LARGE SCALE GENOMIC DNA]</scope>
</reference>
<name>A0ABN9X901_9DINO</name>
<keyword evidence="1" id="KW-0472">Membrane</keyword>
<sequence>MLSRRRGVWATAAAAATAAAPRAQNGALTVLMVDWRPRITGRWLGLPGCQDDDLRYLVAAMALYVSCAVLMYWSYARAVLADPGVVEPEQELDLWLGPLSLLRLPSDFSHALSLSVFPAALGLLLTRQASHGRGEPWPVQRRSGKLSSTYAHESPVFYHSSHP</sequence>
<gene>
    <name evidence="2" type="ORF">PCOR1329_LOCUS73669</name>
</gene>
<dbReference type="Proteomes" id="UP001189429">
    <property type="component" value="Unassembled WGS sequence"/>
</dbReference>
<keyword evidence="1" id="KW-1133">Transmembrane helix</keyword>
<protein>
    <submittedName>
        <fullName evidence="2">Uncharacterized protein</fullName>
    </submittedName>
</protein>
<dbReference type="EMBL" id="CAUYUJ010019937">
    <property type="protein sequence ID" value="CAK0894698.1"/>
    <property type="molecule type" value="Genomic_DNA"/>
</dbReference>
<organism evidence="2 3">
    <name type="scientific">Prorocentrum cordatum</name>
    <dbReference type="NCBI Taxonomy" id="2364126"/>
    <lineage>
        <taxon>Eukaryota</taxon>
        <taxon>Sar</taxon>
        <taxon>Alveolata</taxon>
        <taxon>Dinophyceae</taxon>
        <taxon>Prorocentrales</taxon>
        <taxon>Prorocentraceae</taxon>
        <taxon>Prorocentrum</taxon>
    </lineage>
</organism>
<keyword evidence="3" id="KW-1185">Reference proteome</keyword>
<accession>A0ABN9X901</accession>
<evidence type="ECO:0000313" key="3">
    <source>
        <dbReference type="Proteomes" id="UP001189429"/>
    </source>
</evidence>
<feature type="transmembrane region" description="Helical" evidence="1">
    <location>
        <begin position="54"/>
        <end position="73"/>
    </location>
</feature>
<evidence type="ECO:0000256" key="1">
    <source>
        <dbReference type="SAM" id="Phobius"/>
    </source>
</evidence>
<proteinExistence type="predicted"/>
<comment type="caution">
    <text evidence="2">The sequence shown here is derived from an EMBL/GenBank/DDBJ whole genome shotgun (WGS) entry which is preliminary data.</text>
</comment>
<keyword evidence="1" id="KW-0812">Transmembrane</keyword>